<protein>
    <submittedName>
        <fullName evidence="1">Tryptophan halogenase family protein</fullName>
    </submittedName>
</protein>
<dbReference type="Proteomes" id="UP001467690">
    <property type="component" value="Unassembled WGS sequence"/>
</dbReference>
<sequence>MKTKILIAGGGTAGWVTAAVLCKGLPQSHYQIELIDSEEIAPVGVGEASIPPILQWLSYLEVSSDEFINQTAGSYKYGIEFCDWGEINQRYMHAFGSLGTHYKQTEFSKLWLAYAQKLGLKNLIPFSPTAVAAYKNKFSEPVEPTHKNPELYYPLSHLHYAFHFDAGKLANYLKAYALRLGCQWHPETIEHVQTQGKQVKALILKSGRLVKADYFVDCTGQNGLISKQALQGKFNDWSDILPCDRAIVLSTPAINPIPPYTKSMAMSAGWRWQIPLANRTGNGYVYSSQFISDGDAKTEFAKALKASDEQIDLMRSLSFQTGFLSQAWQGNCIAQGLAAGFAEPLESTSIHLIYKYAIELKNAFIYGTDMQQEANRFNRKFTQDMLDIRDFLMAHYIVTQRSDSEFWRTRQTVKIPPSLTKKLNEFSQLGEITLKPGTLFSYYSWFQILIGQGFLANQNKHPIQIDTQGLPDLQTAHQFFTSVYQAIDIETESLHSHASYLRKTQCNH</sequence>
<evidence type="ECO:0000313" key="1">
    <source>
        <dbReference type="EMBL" id="MER2494364.1"/>
    </source>
</evidence>
<reference evidence="1 2" key="1">
    <citation type="submission" date="2024-06" db="EMBL/GenBank/DDBJ databases">
        <authorList>
            <person name="Chen R.Y."/>
        </authorList>
    </citation>
    <scope>NUCLEOTIDE SEQUENCE [LARGE SCALE GENOMIC DNA]</scope>
    <source>
        <strain evidence="1 2">D2</strain>
    </source>
</reference>
<accession>A0ABV1RN35</accession>
<dbReference type="InterPro" id="IPR033856">
    <property type="entry name" value="Trp_halogen"/>
</dbReference>
<evidence type="ECO:0000313" key="2">
    <source>
        <dbReference type="Proteomes" id="UP001467690"/>
    </source>
</evidence>
<comment type="caution">
    <text evidence="1">The sequence shown here is derived from an EMBL/GenBank/DDBJ whole genome shotgun (WGS) entry which is preliminary data.</text>
</comment>
<dbReference type="PANTHER" id="PTHR43747:SF4">
    <property type="entry name" value="FLAVIN-DEPENDENT TRYPTOPHAN HALOGENASE"/>
    <property type="match status" value="1"/>
</dbReference>
<dbReference type="PANTHER" id="PTHR43747">
    <property type="entry name" value="FAD-BINDING PROTEIN"/>
    <property type="match status" value="1"/>
</dbReference>
<keyword evidence="2" id="KW-1185">Reference proteome</keyword>
<dbReference type="Gene3D" id="3.50.50.60">
    <property type="entry name" value="FAD/NAD(P)-binding domain"/>
    <property type="match status" value="1"/>
</dbReference>
<dbReference type="RefSeq" id="WP_350403395.1">
    <property type="nucleotide sequence ID" value="NZ_JBELOE010000296.1"/>
</dbReference>
<name>A0ABV1RN35_9ALTE</name>
<dbReference type="PIRSF" id="PIRSF011396">
    <property type="entry name" value="Trp_halogenase"/>
    <property type="match status" value="1"/>
</dbReference>
<dbReference type="EMBL" id="JBELOE010000296">
    <property type="protein sequence ID" value="MER2494364.1"/>
    <property type="molecule type" value="Genomic_DNA"/>
</dbReference>
<dbReference type="InterPro" id="IPR050816">
    <property type="entry name" value="Flavin-dep_Halogenase_NPB"/>
</dbReference>
<dbReference type="InterPro" id="IPR036188">
    <property type="entry name" value="FAD/NAD-bd_sf"/>
</dbReference>
<organism evidence="1 2">
    <name type="scientific">Catenovulum sediminis</name>
    <dbReference type="NCBI Taxonomy" id="1740262"/>
    <lineage>
        <taxon>Bacteria</taxon>
        <taxon>Pseudomonadati</taxon>
        <taxon>Pseudomonadota</taxon>
        <taxon>Gammaproteobacteria</taxon>
        <taxon>Alteromonadales</taxon>
        <taxon>Alteromonadaceae</taxon>
        <taxon>Catenovulum</taxon>
    </lineage>
</organism>
<gene>
    <name evidence="1" type="ORF">ABS311_21020</name>
</gene>
<dbReference type="SUPFAM" id="SSF51905">
    <property type="entry name" value="FAD/NAD(P)-binding domain"/>
    <property type="match status" value="1"/>
</dbReference>
<dbReference type="InterPro" id="IPR006905">
    <property type="entry name" value="Flavin_halogenase"/>
</dbReference>
<proteinExistence type="predicted"/>
<dbReference type="Pfam" id="PF04820">
    <property type="entry name" value="Trp_halogenase"/>
    <property type="match status" value="1"/>
</dbReference>